<protein>
    <submittedName>
        <fullName evidence="1">Uncharacterized protein</fullName>
    </submittedName>
</protein>
<comment type="caution">
    <text evidence="1">The sequence shown here is derived from an EMBL/GenBank/DDBJ whole genome shotgun (WGS) entry which is preliminary data.</text>
</comment>
<gene>
    <name evidence="1" type="ORF">PM001_LOCUS17007</name>
</gene>
<accession>A0AAV1UCZ9</accession>
<evidence type="ECO:0000313" key="1">
    <source>
        <dbReference type="EMBL" id="CAK7931857.1"/>
    </source>
</evidence>
<evidence type="ECO:0000313" key="2">
    <source>
        <dbReference type="Proteomes" id="UP001162060"/>
    </source>
</evidence>
<name>A0AAV1UCZ9_9STRA</name>
<proteinExistence type="predicted"/>
<sequence>MVQVELLGGYTVTRPDLMVGKAIVMLPNVCRVLVCGSPLPLIEVTDGLQTPHQRSQCDCKKSFVKRERQA</sequence>
<dbReference type="Proteomes" id="UP001162060">
    <property type="component" value="Unassembled WGS sequence"/>
</dbReference>
<organism evidence="1 2">
    <name type="scientific">Peronospora matthiolae</name>
    <dbReference type="NCBI Taxonomy" id="2874970"/>
    <lineage>
        <taxon>Eukaryota</taxon>
        <taxon>Sar</taxon>
        <taxon>Stramenopiles</taxon>
        <taxon>Oomycota</taxon>
        <taxon>Peronosporomycetes</taxon>
        <taxon>Peronosporales</taxon>
        <taxon>Peronosporaceae</taxon>
        <taxon>Peronospora</taxon>
    </lineage>
</organism>
<dbReference type="AlphaFoldDB" id="A0AAV1UCZ9"/>
<dbReference type="EMBL" id="CAKLBY020000187">
    <property type="protein sequence ID" value="CAK7931857.1"/>
    <property type="molecule type" value="Genomic_DNA"/>
</dbReference>
<reference evidence="1" key="1">
    <citation type="submission" date="2024-01" db="EMBL/GenBank/DDBJ databases">
        <authorList>
            <person name="Webb A."/>
        </authorList>
    </citation>
    <scope>NUCLEOTIDE SEQUENCE</scope>
    <source>
        <strain evidence="1">Pm1</strain>
    </source>
</reference>